<dbReference type="AlphaFoldDB" id="A0A8S2SJI1"/>
<protein>
    <submittedName>
        <fullName evidence="3">Uncharacterized protein</fullName>
    </submittedName>
</protein>
<evidence type="ECO:0000313" key="2">
    <source>
        <dbReference type="EMBL" id="CAF1437306.1"/>
    </source>
</evidence>
<dbReference type="SUPFAM" id="SSF56399">
    <property type="entry name" value="ADP-ribosylation"/>
    <property type="match status" value="1"/>
</dbReference>
<name>A0A8S2SJI1_9BILA</name>
<evidence type="ECO:0000256" key="1">
    <source>
        <dbReference type="SAM" id="MobiDB-lite"/>
    </source>
</evidence>
<dbReference type="Proteomes" id="UP000677228">
    <property type="component" value="Unassembled WGS sequence"/>
</dbReference>
<dbReference type="Gene3D" id="3.90.176.10">
    <property type="entry name" value="Toxin ADP-ribosyltransferase, Chain A, domain 1"/>
    <property type="match status" value="1"/>
</dbReference>
<evidence type="ECO:0000313" key="4">
    <source>
        <dbReference type="Proteomes" id="UP000682733"/>
    </source>
</evidence>
<gene>
    <name evidence="2" type="ORF">OVA965_LOCUS34296</name>
    <name evidence="3" type="ORF">TMI583_LOCUS35212</name>
</gene>
<organism evidence="3 4">
    <name type="scientific">Didymodactylos carnosus</name>
    <dbReference type="NCBI Taxonomy" id="1234261"/>
    <lineage>
        <taxon>Eukaryota</taxon>
        <taxon>Metazoa</taxon>
        <taxon>Spiralia</taxon>
        <taxon>Gnathifera</taxon>
        <taxon>Rotifera</taxon>
        <taxon>Eurotatoria</taxon>
        <taxon>Bdelloidea</taxon>
        <taxon>Philodinida</taxon>
        <taxon>Philodinidae</taxon>
        <taxon>Didymodactylos</taxon>
    </lineage>
</organism>
<reference evidence="3" key="1">
    <citation type="submission" date="2021-02" db="EMBL/GenBank/DDBJ databases">
        <authorList>
            <person name="Nowell W R."/>
        </authorList>
    </citation>
    <scope>NUCLEOTIDE SEQUENCE</scope>
</reference>
<dbReference type="EMBL" id="CAJOBA010050441">
    <property type="protein sequence ID" value="CAF4234310.1"/>
    <property type="molecule type" value="Genomic_DNA"/>
</dbReference>
<feature type="region of interest" description="Disordered" evidence="1">
    <location>
        <begin position="39"/>
        <end position="63"/>
    </location>
</feature>
<dbReference type="EMBL" id="CAJNOK010028643">
    <property type="protein sequence ID" value="CAF1437306.1"/>
    <property type="molecule type" value="Genomic_DNA"/>
</dbReference>
<comment type="caution">
    <text evidence="3">The sequence shown here is derived from an EMBL/GenBank/DDBJ whole genome shotgun (WGS) entry which is preliminary data.</text>
</comment>
<sequence>MTSNYKKQNFHSKSQRYGVKINDKETKDRIKSNVISEMNKRTSVNTERSNTPLRNRTNQGDATACSVYSGSDTKSMHKTLNNEFLLFQLLMKKLISIDKGSGNNKKSLTVYTHFHPDDEKDRSIMVEFDTKYHRSKALYWYTRESIIYRILNKSLRTHQINDVLVFGPFIKDIYDQLHQEYKGFMKLLPSPTFNVYRGQLMAIDEVNRMKTTVGQLIAMNSFLSTSTNRKKAIEFATAKPATNELTNILLEINVDSRYFTKPYENSRERHPQKVGYKKTVTITYKMVRYQNERGGRRHLRNYQSSGCRGWIS</sequence>
<accession>A0A8S2SJI1</accession>
<proteinExistence type="predicted"/>
<dbReference type="Proteomes" id="UP000682733">
    <property type="component" value="Unassembled WGS sequence"/>
</dbReference>
<evidence type="ECO:0000313" key="3">
    <source>
        <dbReference type="EMBL" id="CAF4234310.1"/>
    </source>
</evidence>